<gene>
    <name evidence="2" type="ORF">FLL46_05840</name>
</gene>
<dbReference type="RefSeq" id="WP_142892535.1">
    <property type="nucleotide sequence ID" value="NZ_ML660161.1"/>
</dbReference>
<protein>
    <recommendedName>
        <fullName evidence="4">DUF4412 domain-containing protein</fullName>
    </recommendedName>
</protein>
<comment type="caution">
    <text evidence="2">The sequence shown here is derived from an EMBL/GenBank/DDBJ whole genome shotgun (WGS) entry which is preliminary data.</text>
</comment>
<feature type="chain" id="PRO_5021794822" description="DUF4412 domain-containing protein" evidence="1">
    <location>
        <begin position="19"/>
        <end position="240"/>
    </location>
</feature>
<accession>A0A545UHV4</accession>
<dbReference type="AlphaFoldDB" id="A0A545UHV4"/>
<evidence type="ECO:0008006" key="4">
    <source>
        <dbReference type="Google" id="ProtNLM"/>
    </source>
</evidence>
<dbReference type="Proteomes" id="UP000315439">
    <property type="component" value="Unassembled WGS sequence"/>
</dbReference>
<evidence type="ECO:0000313" key="2">
    <source>
        <dbReference type="EMBL" id="TQV89050.1"/>
    </source>
</evidence>
<reference evidence="2 3" key="1">
    <citation type="submission" date="2019-07" db="EMBL/GenBank/DDBJ databases">
        <title>Draft genome for Aliikangiella sp. M105.</title>
        <authorList>
            <person name="Wang G."/>
        </authorList>
    </citation>
    <scope>NUCLEOTIDE SEQUENCE [LARGE SCALE GENOMIC DNA]</scope>
    <source>
        <strain evidence="2 3">M105</strain>
    </source>
</reference>
<name>A0A545UHV4_9GAMM</name>
<feature type="signal peptide" evidence="1">
    <location>
        <begin position="1"/>
        <end position="18"/>
    </location>
</feature>
<dbReference type="EMBL" id="VIKS01000003">
    <property type="protein sequence ID" value="TQV89050.1"/>
    <property type="molecule type" value="Genomic_DNA"/>
</dbReference>
<evidence type="ECO:0000256" key="1">
    <source>
        <dbReference type="SAM" id="SignalP"/>
    </source>
</evidence>
<evidence type="ECO:0000313" key="3">
    <source>
        <dbReference type="Proteomes" id="UP000315439"/>
    </source>
</evidence>
<keyword evidence="3" id="KW-1185">Reference proteome</keyword>
<sequence>MKKIILSILSLWPTFTIANECSHSANIVGVNYVVSKKNALSGEVISQEALNFWRLNDQVAYEYAERQVTEIWNLVSNGQMRPVRYFDEYQHGIEYQPMEMNSDRDWSAKNNIVSNSFRDKLVKGRAFGFGCDKVVRYKQDKVKQTETESKKAKYQAALEWLSSYQLPKKIKTSANNIVVTWEAKKIITDSTLIKKAFTLREKYQTIDYADVGDSESDPMVSKMLNHKFMKAHSSHAGHHH</sequence>
<organism evidence="2 3">
    <name type="scientific">Aliikangiella coralliicola</name>
    <dbReference type="NCBI Taxonomy" id="2592383"/>
    <lineage>
        <taxon>Bacteria</taxon>
        <taxon>Pseudomonadati</taxon>
        <taxon>Pseudomonadota</taxon>
        <taxon>Gammaproteobacteria</taxon>
        <taxon>Oceanospirillales</taxon>
        <taxon>Pleioneaceae</taxon>
        <taxon>Aliikangiella</taxon>
    </lineage>
</organism>
<proteinExistence type="predicted"/>
<dbReference type="OrthoDB" id="6195703at2"/>
<keyword evidence="1" id="KW-0732">Signal</keyword>